<evidence type="ECO:0000313" key="3">
    <source>
        <dbReference type="Proteomes" id="UP000187283"/>
    </source>
</evidence>
<keyword evidence="3" id="KW-1185">Reference proteome</keyword>
<gene>
    <name evidence="2" type="ORF">AYI70_g1861</name>
</gene>
<dbReference type="EMBL" id="LSSN01000420">
    <property type="protein sequence ID" value="OMJ24031.1"/>
    <property type="molecule type" value="Genomic_DNA"/>
</dbReference>
<accession>A0A1R1YAR5</accession>
<name>A0A1R1YAR5_9FUNG</name>
<dbReference type="Proteomes" id="UP000187283">
    <property type="component" value="Unassembled WGS sequence"/>
</dbReference>
<dbReference type="AlphaFoldDB" id="A0A1R1YAR5"/>
<protein>
    <submittedName>
        <fullName evidence="2">Uncharacterized protein</fullName>
    </submittedName>
</protein>
<comment type="caution">
    <text evidence="2">The sequence shown here is derived from an EMBL/GenBank/DDBJ whole genome shotgun (WGS) entry which is preliminary data.</text>
</comment>
<evidence type="ECO:0000256" key="1">
    <source>
        <dbReference type="SAM" id="MobiDB-lite"/>
    </source>
</evidence>
<feature type="region of interest" description="Disordered" evidence="1">
    <location>
        <begin position="48"/>
        <end position="69"/>
    </location>
</feature>
<organism evidence="2 3">
    <name type="scientific">Smittium culicis</name>
    <dbReference type="NCBI Taxonomy" id="133412"/>
    <lineage>
        <taxon>Eukaryota</taxon>
        <taxon>Fungi</taxon>
        <taxon>Fungi incertae sedis</taxon>
        <taxon>Zoopagomycota</taxon>
        <taxon>Kickxellomycotina</taxon>
        <taxon>Harpellomycetes</taxon>
        <taxon>Harpellales</taxon>
        <taxon>Legeriomycetaceae</taxon>
        <taxon>Smittium</taxon>
    </lineage>
</organism>
<reference evidence="2 3" key="1">
    <citation type="submission" date="2017-01" db="EMBL/GenBank/DDBJ databases">
        <authorList>
            <person name="Mah S.A."/>
            <person name="Swanson W.J."/>
            <person name="Moy G.W."/>
            <person name="Vacquier V.D."/>
        </authorList>
    </citation>
    <scope>NUCLEOTIDE SEQUENCE [LARGE SCALE GENOMIC DNA]</scope>
    <source>
        <strain evidence="2 3">GSMNP</strain>
    </source>
</reference>
<evidence type="ECO:0000313" key="2">
    <source>
        <dbReference type="EMBL" id="OMJ24031.1"/>
    </source>
</evidence>
<sequence>MGYGTQEKDLFRDMEFTGGADSHQFQGITDGLIYTTPQRDIRAINNLNSGSEGQTVSIESNSDFSSKETSNMVPRNYLIINLPTAFDSCDNNNSRLKKRKISVNREQVMDNYYLEVLRSVLQEQGLSDLAIEIFVSNE</sequence>
<proteinExistence type="predicted"/>
<dbReference type="OrthoDB" id="10522931at2759"/>